<keyword evidence="5" id="KW-0460">Magnesium</keyword>
<evidence type="ECO:0000313" key="8">
    <source>
        <dbReference type="EMBL" id="CZR03105.1"/>
    </source>
</evidence>
<dbReference type="InterPro" id="IPR020084">
    <property type="entry name" value="NUDIX_hydrolase_CS"/>
</dbReference>
<dbReference type="STRING" id="640938.TR210_1972"/>
<name>A0A143Z4I8_9LACT</name>
<proteinExistence type="predicted"/>
<dbReference type="PANTHER" id="PTHR12992">
    <property type="entry name" value="NUDIX HYDROLASE"/>
    <property type="match status" value="1"/>
</dbReference>
<dbReference type="Proteomes" id="UP000199280">
    <property type="component" value="Unassembled WGS sequence"/>
</dbReference>
<keyword evidence="3" id="KW-0479">Metal-binding</keyword>
<keyword evidence="4" id="KW-0378">Hydrolase</keyword>
<dbReference type="Gene3D" id="3.90.79.10">
    <property type="entry name" value="Nucleoside Triphosphate Pyrophosphohydrolase"/>
    <property type="match status" value="1"/>
</dbReference>
<dbReference type="InterPro" id="IPR000086">
    <property type="entry name" value="NUDIX_hydrolase_dom"/>
</dbReference>
<dbReference type="SUPFAM" id="SSF55811">
    <property type="entry name" value="Nudix"/>
    <property type="match status" value="1"/>
</dbReference>
<evidence type="ECO:0000256" key="6">
    <source>
        <dbReference type="ARBA" id="ARBA00023211"/>
    </source>
</evidence>
<evidence type="ECO:0000256" key="3">
    <source>
        <dbReference type="ARBA" id="ARBA00022723"/>
    </source>
</evidence>
<feature type="domain" description="Nudix hydrolase" evidence="7">
    <location>
        <begin position="20"/>
        <end position="151"/>
    </location>
</feature>
<evidence type="ECO:0000313" key="11">
    <source>
        <dbReference type="Proteomes" id="UP000199280"/>
    </source>
</evidence>
<dbReference type="RefSeq" id="WP_068623341.1">
    <property type="nucleotide sequence ID" value="NZ_FJNB01000014.1"/>
</dbReference>
<evidence type="ECO:0000256" key="1">
    <source>
        <dbReference type="ARBA" id="ARBA00001936"/>
    </source>
</evidence>
<dbReference type="Proteomes" id="UP000076878">
    <property type="component" value="Unassembled WGS sequence"/>
</dbReference>
<comment type="cofactor">
    <cofactor evidence="2">
        <name>Mg(2+)</name>
        <dbReference type="ChEBI" id="CHEBI:18420"/>
    </cofactor>
</comment>
<evidence type="ECO:0000313" key="9">
    <source>
        <dbReference type="EMBL" id="SEJ86008.1"/>
    </source>
</evidence>
<keyword evidence="6" id="KW-0464">Manganese</keyword>
<dbReference type="PROSITE" id="PS51462">
    <property type="entry name" value="NUDIX"/>
    <property type="match status" value="1"/>
</dbReference>
<comment type="cofactor">
    <cofactor evidence="1">
        <name>Mn(2+)</name>
        <dbReference type="ChEBI" id="CHEBI:29035"/>
    </cofactor>
</comment>
<dbReference type="InterPro" id="IPR015797">
    <property type="entry name" value="NUDIX_hydrolase-like_dom_sf"/>
</dbReference>
<evidence type="ECO:0000259" key="7">
    <source>
        <dbReference type="PROSITE" id="PS51462"/>
    </source>
</evidence>
<evidence type="ECO:0000256" key="2">
    <source>
        <dbReference type="ARBA" id="ARBA00001946"/>
    </source>
</evidence>
<gene>
    <name evidence="9" type="ORF">SAMN05216375_13216</name>
    <name evidence="8" type="ORF">TR210_1972</name>
</gene>
<dbReference type="Pfam" id="PF00293">
    <property type="entry name" value="NUDIX"/>
    <property type="match status" value="1"/>
</dbReference>
<evidence type="ECO:0000256" key="5">
    <source>
        <dbReference type="ARBA" id="ARBA00022842"/>
    </source>
</evidence>
<sequence>MLEDIKKILDEHEPKPIGEQRYFSVLLPLIRIDGELHVLYEVRGAHISQPGDISFPGGAVEPGESFEETAIRETMEELNLKRHNIRILGEMDYIMNERAIIHCFVGEIVGVDKDAIPFNKEVQEIFTVPLQYFMDNRPTYYSSTVRLEHPDDFPFELIPNGKDYQFRIGVHCVPFYHLETHRLWGFTANLTDRFVTILEQNENNNAPKKA</sequence>
<dbReference type="OrthoDB" id="9802805at2"/>
<accession>A0A143Z4I8</accession>
<evidence type="ECO:0000313" key="10">
    <source>
        <dbReference type="Proteomes" id="UP000076878"/>
    </source>
</evidence>
<evidence type="ECO:0000256" key="4">
    <source>
        <dbReference type="ARBA" id="ARBA00022801"/>
    </source>
</evidence>
<dbReference type="AlphaFoldDB" id="A0A143Z4I8"/>
<organism evidence="8 10">
    <name type="scientific">Trichococcus ilyis</name>
    <dbReference type="NCBI Taxonomy" id="640938"/>
    <lineage>
        <taxon>Bacteria</taxon>
        <taxon>Bacillati</taxon>
        <taxon>Bacillota</taxon>
        <taxon>Bacilli</taxon>
        <taxon>Lactobacillales</taxon>
        <taxon>Carnobacteriaceae</taxon>
        <taxon>Trichococcus</taxon>
    </lineage>
</organism>
<protein>
    <submittedName>
        <fullName evidence="9">NUDIX domain-containing protein</fullName>
    </submittedName>
    <submittedName>
        <fullName evidence="8">Nudix box signature</fullName>
    </submittedName>
</protein>
<dbReference type="EMBL" id="FNYT01000032">
    <property type="protein sequence ID" value="SEJ86008.1"/>
    <property type="molecule type" value="Genomic_DNA"/>
</dbReference>
<dbReference type="PANTHER" id="PTHR12992:SF11">
    <property type="entry name" value="MITOCHONDRIAL COENZYME A DIPHOSPHATASE NUDT8"/>
    <property type="match status" value="1"/>
</dbReference>
<reference evidence="9 11" key="2">
    <citation type="submission" date="2016-10" db="EMBL/GenBank/DDBJ databases">
        <authorList>
            <person name="Varghese N."/>
            <person name="Submissions S."/>
        </authorList>
    </citation>
    <scope>NUCLEOTIDE SEQUENCE [LARGE SCALE GENOMIC DNA]</scope>
    <source>
        <strain evidence="9 11">DSM 22150</strain>
    </source>
</reference>
<reference evidence="8 10" key="1">
    <citation type="submission" date="2016-02" db="EMBL/GenBank/DDBJ databases">
        <authorList>
            <person name="Wen L."/>
            <person name="He K."/>
            <person name="Yang H."/>
        </authorList>
    </citation>
    <scope>NUCLEOTIDE SEQUENCE [LARGE SCALE GENOMIC DNA]</scope>
    <source>
        <strain evidence="8">Trichococcus_R210</strain>
    </source>
</reference>
<dbReference type="InterPro" id="IPR045121">
    <property type="entry name" value="CoAse"/>
</dbReference>
<dbReference type="PROSITE" id="PS00893">
    <property type="entry name" value="NUDIX_BOX"/>
    <property type="match status" value="1"/>
</dbReference>
<dbReference type="EMBL" id="FJNB01000014">
    <property type="protein sequence ID" value="CZR03105.1"/>
    <property type="molecule type" value="Genomic_DNA"/>
</dbReference>
<dbReference type="CDD" id="cd03426">
    <property type="entry name" value="NUDIX_CoAse_Nudt7"/>
    <property type="match status" value="1"/>
</dbReference>
<dbReference type="GO" id="GO:0010945">
    <property type="term" value="F:coenzyme A diphosphatase activity"/>
    <property type="evidence" value="ECO:0007669"/>
    <property type="project" value="InterPro"/>
</dbReference>
<keyword evidence="11" id="KW-1185">Reference proteome</keyword>
<dbReference type="GO" id="GO:0046872">
    <property type="term" value="F:metal ion binding"/>
    <property type="evidence" value="ECO:0007669"/>
    <property type="project" value="UniProtKB-KW"/>
</dbReference>